<proteinExistence type="predicted"/>
<accession>A0A450V924</accession>
<dbReference type="AlphaFoldDB" id="A0A450V924"/>
<evidence type="ECO:0000313" key="2">
    <source>
        <dbReference type="EMBL" id="VFK01246.1"/>
    </source>
</evidence>
<evidence type="ECO:0000313" key="3">
    <source>
        <dbReference type="EMBL" id="VFK04885.1"/>
    </source>
</evidence>
<protein>
    <submittedName>
        <fullName evidence="2">Uncharacterized protein</fullName>
    </submittedName>
</protein>
<reference evidence="2" key="1">
    <citation type="submission" date="2019-02" db="EMBL/GenBank/DDBJ databases">
        <authorList>
            <person name="Gruber-Vodicka R. H."/>
            <person name="Seah K. B. B."/>
        </authorList>
    </citation>
    <scope>NUCLEOTIDE SEQUENCE</scope>
    <source>
        <strain evidence="3">BECK_SA2B12</strain>
        <strain evidence="1">BECK_SA2B15</strain>
        <strain evidence="2">BECK_SA2B20</strain>
    </source>
</reference>
<organism evidence="2">
    <name type="scientific">Candidatus Kentrum eta</name>
    <dbReference type="NCBI Taxonomy" id="2126337"/>
    <lineage>
        <taxon>Bacteria</taxon>
        <taxon>Pseudomonadati</taxon>
        <taxon>Pseudomonadota</taxon>
        <taxon>Gammaproteobacteria</taxon>
        <taxon>Candidatus Kentrum</taxon>
    </lineage>
</organism>
<sequence length="69" mass="7893">MHMDTSTHAANRLSGQIPSNEPFTLLEKISKAHFEPYSETQQRDLDLIDKHAESLNREAVDVLDYQVIP</sequence>
<dbReference type="EMBL" id="CAADFG010000216">
    <property type="protein sequence ID" value="VFK01156.1"/>
    <property type="molecule type" value="Genomic_DNA"/>
</dbReference>
<name>A0A450V924_9GAMM</name>
<gene>
    <name evidence="1" type="ORF">BECKH772A_GA0070896_102164</name>
    <name evidence="2" type="ORF">BECKH772B_GA0070898_102234</name>
    <name evidence="3" type="ORF">BECKH772C_GA0070978_102174</name>
</gene>
<dbReference type="EMBL" id="CAADFI010000223">
    <property type="protein sequence ID" value="VFK01246.1"/>
    <property type="molecule type" value="Genomic_DNA"/>
</dbReference>
<evidence type="ECO:0000313" key="1">
    <source>
        <dbReference type="EMBL" id="VFK01156.1"/>
    </source>
</evidence>
<dbReference type="EMBL" id="CAADFJ010000217">
    <property type="protein sequence ID" value="VFK04885.1"/>
    <property type="molecule type" value="Genomic_DNA"/>
</dbReference>